<keyword evidence="3" id="KW-1185">Reference proteome</keyword>
<feature type="compositionally biased region" description="Basic residues" evidence="1">
    <location>
        <begin position="401"/>
        <end position="411"/>
    </location>
</feature>
<protein>
    <submittedName>
        <fullName evidence="2">Uncharacterized protein</fullName>
    </submittedName>
</protein>
<dbReference type="EMBL" id="JARIHO010000085">
    <property type="protein sequence ID" value="KAJ7308613.1"/>
    <property type="molecule type" value="Genomic_DNA"/>
</dbReference>
<accession>A0AAD6Z6F1</accession>
<dbReference type="AlphaFoldDB" id="A0AAD6Z6F1"/>
<feature type="region of interest" description="Disordered" evidence="1">
    <location>
        <begin position="309"/>
        <end position="421"/>
    </location>
</feature>
<sequence length="714" mass="81724">MEYNLLRNKPSVPPTILGPFDGRVGAIFQANGETYYITTKCDYIPAPPLSTQVYVHSDMRFGVDDPTLWPQSFSNKYFHLAAMPKRELRPDLDFLWWEPTRHDFVFGQATTRGLGRIRFRELQSLIDYAEKLRERYRAFVASKNKKDAVPDYFGELVQTIILTIERLHDLPTTYERMKFALASLQTKCLELEALLDFTTIYQPILTNPDAPDSTRVAPCIGTFTTIPEVAQKLDRAGLPFWLLRPYHTFDRDIILEVVDILQPPPALTEECPPDHQVVYSGSNIDEKIAAMFKASRTVGWYRDPFDLHPPPSQPLAAGPNYVPSQSTPSVEDTVHSRSPGASPISGGVHPSPYDRPATDTEKGRGQARQLGHTARGQADGRGRGHRTPLHSRYSPYDRRQVSRRARRKGKSGHGQSQTLRDKFKRFVAEEMPPYIEVWADALEIVDQSSTLSVTQQDKHYVYPEPALLAAPVLATHRNMFLHHWRLMKEAMTFHISEGGSLLSLQEWRDIFDGRIDRDEAHRNQQTARSQRLEDIVGPSLRAVGIDDLHDFPPPKDSIPSYDTHQFKQIIWDIAEVNFRFEFLALDHRATGRHRPSLVKMCFSGGMILSIPIEMSKQGLASPDIVERHRYYTRMANVMSSWRVQTRCPTAIAHMEARNAEARQWSEEEMLDLEWAVARYYTQSFFELFGRAAVLPMRLEHDFVDIPAVKNITEK</sequence>
<dbReference type="Proteomes" id="UP001218218">
    <property type="component" value="Unassembled WGS sequence"/>
</dbReference>
<name>A0AAD6Z6F1_9AGAR</name>
<reference evidence="2" key="1">
    <citation type="submission" date="2023-03" db="EMBL/GenBank/DDBJ databases">
        <title>Massive genome expansion in bonnet fungi (Mycena s.s.) driven by repeated elements and novel gene families across ecological guilds.</title>
        <authorList>
            <consortium name="Lawrence Berkeley National Laboratory"/>
            <person name="Harder C.B."/>
            <person name="Miyauchi S."/>
            <person name="Viragh M."/>
            <person name="Kuo A."/>
            <person name="Thoen E."/>
            <person name="Andreopoulos B."/>
            <person name="Lu D."/>
            <person name="Skrede I."/>
            <person name="Drula E."/>
            <person name="Henrissat B."/>
            <person name="Morin E."/>
            <person name="Kohler A."/>
            <person name="Barry K."/>
            <person name="LaButti K."/>
            <person name="Morin E."/>
            <person name="Salamov A."/>
            <person name="Lipzen A."/>
            <person name="Mereny Z."/>
            <person name="Hegedus B."/>
            <person name="Baldrian P."/>
            <person name="Stursova M."/>
            <person name="Weitz H."/>
            <person name="Taylor A."/>
            <person name="Grigoriev I.V."/>
            <person name="Nagy L.G."/>
            <person name="Martin F."/>
            <person name="Kauserud H."/>
        </authorList>
    </citation>
    <scope>NUCLEOTIDE SEQUENCE</scope>
    <source>
        <strain evidence="2">CBHHK002</strain>
    </source>
</reference>
<evidence type="ECO:0000256" key="1">
    <source>
        <dbReference type="SAM" id="MobiDB-lite"/>
    </source>
</evidence>
<comment type="caution">
    <text evidence="2">The sequence shown here is derived from an EMBL/GenBank/DDBJ whole genome shotgun (WGS) entry which is preliminary data.</text>
</comment>
<gene>
    <name evidence="2" type="ORF">DFH08DRAFT_823898</name>
</gene>
<evidence type="ECO:0000313" key="3">
    <source>
        <dbReference type="Proteomes" id="UP001218218"/>
    </source>
</evidence>
<proteinExistence type="predicted"/>
<evidence type="ECO:0000313" key="2">
    <source>
        <dbReference type="EMBL" id="KAJ7308613.1"/>
    </source>
</evidence>
<organism evidence="2 3">
    <name type="scientific">Mycena albidolilacea</name>
    <dbReference type="NCBI Taxonomy" id="1033008"/>
    <lineage>
        <taxon>Eukaryota</taxon>
        <taxon>Fungi</taxon>
        <taxon>Dikarya</taxon>
        <taxon>Basidiomycota</taxon>
        <taxon>Agaricomycotina</taxon>
        <taxon>Agaricomycetes</taxon>
        <taxon>Agaricomycetidae</taxon>
        <taxon>Agaricales</taxon>
        <taxon>Marasmiineae</taxon>
        <taxon>Mycenaceae</taxon>
        <taxon>Mycena</taxon>
    </lineage>
</organism>